<accession>A0A0M0LQN2</accession>
<protein>
    <submittedName>
        <fullName evidence="12">Map microtubule affinityregulating kinase</fullName>
    </submittedName>
</protein>
<dbReference type="Proteomes" id="UP000037460">
    <property type="component" value="Unassembled WGS sequence"/>
</dbReference>
<feature type="domain" description="Protein kinase" evidence="11">
    <location>
        <begin position="193"/>
        <end position="447"/>
    </location>
</feature>
<dbReference type="InterPro" id="IPR008271">
    <property type="entry name" value="Ser/Thr_kinase_AS"/>
</dbReference>
<evidence type="ECO:0000256" key="1">
    <source>
        <dbReference type="ARBA" id="ARBA00022527"/>
    </source>
</evidence>
<feature type="compositionally biased region" description="Basic and acidic residues" evidence="10">
    <location>
        <begin position="1"/>
        <end position="16"/>
    </location>
</feature>
<evidence type="ECO:0000256" key="5">
    <source>
        <dbReference type="ARBA" id="ARBA00022840"/>
    </source>
</evidence>
<comment type="caution">
    <text evidence="12">The sequence shown here is derived from an EMBL/GenBank/DDBJ whole genome shotgun (WGS) entry which is preliminary data.</text>
</comment>
<keyword evidence="13" id="KW-1185">Reference proteome</keyword>
<evidence type="ECO:0000259" key="11">
    <source>
        <dbReference type="PROSITE" id="PS50011"/>
    </source>
</evidence>
<feature type="compositionally biased region" description="Polar residues" evidence="10">
    <location>
        <begin position="55"/>
        <end position="72"/>
    </location>
</feature>
<dbReference type="Pfam" id="PF00069">
    <property type="entry name" value="Pkinase"/>
    <property type="match status" value="1"/>
</dbReference>
<dbReference type="GO" id="GO:0005524">
    <property type="term" value="F:ATP binding"/>
    <property type="evidence" value="ECO:0007669"/>
    <property type="project" value="UniProtKB-UniRule"/>
</dbReference>
<dbReference type="PANTHER" id="PTHR24350">
    <property type="entry name" value="SERINE/THREONINE-PROTEIN KINASE IAL-RELATED"/>
    <property type="match status" value="1"/>
</dbReference>
<evidence type="ECO:0000313" key="12">
    <source>
        <dbReference type="EMBL" id="KOO53023.1"/>
    </source>
</evidence>
<dbReference type="EMBL" id="JWZX01000414">
    <property type="protein sequence ID" value="KOO53023.1"/>
    <property type="molecule type" value="Genomic_DNA"/>
</dbReference>
<organism evidence="12 13">
    <name type="scientific">Chrysochromulina tobinii</name>
    <dbReference type="NCBI Taxonomy" id="1460289"/>
    <lineage>
        <taxon>Eukaryota</taxon>
        <taxon>Haptista</taxon>
        <taxon>Haptophyta</taxon>
        <taxon>Prymnesiophyceae</taxon>
        <taxon>Prymnesiales</taxon>
        <taxon>Chrysochromulinaceae</taxon>
        <taxon>Chrysochromulina</taxon>
    </lineage>
</organism>
<evidence type="ECO:0000256" key="10">
    <source>
        <dbReference type="SAM" id="MobiDB-lite"/>
    </source>
</evidence>
<dbReference type="OrthoDB" id="410920at2759"/>
<keyword evidence="2" id="KW-0808">Transferase</keyword>
<gene>
    <name evidence="12" type="ORF">Ctob_015173</name>
</gene>
<feature type="active site" description="Proton acceptor" evidence="6">
    <location>
        <position position="317"/>
    </location>
</feature>
<dbReference type="SUPFAM" id="SSF56112">
    <property type="entry name" value="Protein kinase-like (PK-like)"/>
    <property type="match status" value="1"/>
</dbReference>
<evidence type="ECO:0000256" key="9">
    <source>
        <dbReference type="PROSITE-ProRule" id="PRU10141"/>
    </source>
</evidence>
<keyword evidence="3 7" id="KW-0547">Nucleotide-binding</keyword>
<feature type="compositionally biased region" description="Low complexity" evidence="10">
    <location>
        <begin position="29"/>
        <end position="45"/>
    </location>
</feature>
<dbReference type="GO" id="GO:0004674">
    <property type="term" value="F:protein serine/threonine kinase activity"/>
    <property type="evidence" value="ECO:0007669"/>
    <property type="project" value="UniProtKB-KW"/>
</dbReference>
<name>A0A0M0LQN2_9EUKA</name>
<keyword evidence="5 7" id="KW-0067">ATP-binding</keyword>
<dbReference type="FunFam" id="1.10.510.10:FF:000571">
    <property type="entry name" value="Maternal embryonic leucine zipper kinase"/>
    <property type="match status" value="1"/>
</dbReference>
<feature type="binding site" evidence="7">
    <location>
        <position position="335"/>
    </location>
    <ligand>
        <name>ATP</name>
        <dbReference type="ChEBI" id="CHEBI:30616"/>
    </ligand>
</feature>
<evidence type="ECO:0000256" key="2">
    <source>
        <dbReference type="ARBA" id="ARBA00022679"/>
    </source>
</evidence>
<dbReference type="FunFam" id="3.30.200.20:FF:000042">
    <property type="entry name" value="Aurora kinase A"/>
    <property type="match status" value="1"/>
</dbReference>
<dbReference type="InterPro" id="IPR030616">
    <property type="entry name" value="Aur-like"/>
</dbReference>
<evidence type="ECO:0000256" key="7">
    <source>
        <dbReference type="PIRSR" id="PIRSR630616-2"/>
    </source>
</evidence>
<feature type="cross-link" description="Glycyl lysine isopeptide (Lys-Gly) (interchain with G-Cter in SUMO2)" evidence="8">
    <location>
        <position position="319"/>
    </location>
</feature>
<dbReference type="PROSITE" id="PS00107">
    <property type="entry name" value="PROTEIN_KINASE_ATP"/>
    <property type="match status" value="1"/>
</dbReference>
<keyword evidence="4 12" id="KW-0418">Kinase</keyword>
<feature type="region of interest" description="Disordered" evidence="10">
    <location>
        <begin position="113"/>
        <end position="147"/>
    </location>
</feature>
<dbReference type="AlphaFoldDB" id="A0A0M0LQN2"/>
<dbReference type="InterPro" id="IPR011009">
    <property type="entry name" value="Kinase-like_dom_sf"/>
</dbReference>
<feature type="binding site" evidence="7 9">
    <location>
        <position position="222"/>
    </location>
    <ligand>
        <name>ATP</name>
        <dbReference type="ChEBI" id="CHEBI:30616"/>
    </ligand>
</feature>
<dbReference type="PROSITE" id="PS00108">
    <property type="entry name" value="PROTEIN_KINASE_ST"/>
    <property type="match status" value="1"/>
</dbReference>
<evidence type="ECO:0000256" key="6">
    <source>
        <dbReference type="PIRSR" id="PIRSR630616-1"/>
    </source>
</evidence>
<evidence type="ECO:0000256" key="8">
    <source>
        <dbReference type="PIRSR" id="PIRSR630616-3"/>
    </source>
</evidence>
<sequence>MAEAEAAERAEAERRQAQAARVAKHEARLATAEAAARAATQLVAHRPATAAADQPASSHTSSHDGQPTSSHTSSHDAPAVGARRPATARPVSAAGGSSDLPIALARHAGALPTTTTTPREEAPSGASAQDGASGSAEGEGSAASAPPLGELAPIAALPSLAAAGTVAKRLAAAKANPQLGRTLDPNSKLEDNYSLLGVLGKGSYGEVRLAIHKLTKQRVAVKTLTRAKLTDEKLRKRAAVEVKLHARLYHPNIARLYEVLVSPAAICLCMHYAAGGTLRDVLDQHGALSERRARSYAQQLCGALHYCHRSAHIAHRDLKLDNLLLDANGRLLLADFGFAEYVGPTNRKLRLLCGSPHYSAPEIFAQQEYSGTAADMWSLGVLLYTMLAGHFPFQADSMEGLGKKVMKGKPDQPLKAPETALELVGRLLVVRASQRADIDETCRHPWLAPGPTEPPIDTSGLSPAPTWDEAVAAKLEAMGCPTALVQHHVNALAASGTSNHVTAAYEILLQAERAGATNAELA</sequence>
<dbReference type="Gene3D" id="1.10.510.10">
    <property type="entry name" value="Transferase(Phosphotransferase) domain 1"/>
    <property type="match status" value="1"/>
</dbReference>
<feature type="region of interest" description="Disordered" evidence="10">
    <location>
        <begin position="1"/>
        <end position="98"/>
    </location>
</feature>
<keyword evidence="1" id="KW-0723">Serine/threonine-protein kinase</keyword>
<dbReference type="SMART" id="SM00220">
    <property type="entry name" value="S_TKc"/>
    <property type="match status" value="1"/>
</dbReference>
<dbReference type="PROSITE" id="PS50011">
    <property type="entry name" value="PROTEIN_KINASE_DOM"/>
    <property type="match status" value="1"/>
</dbReference>
<dbReference type="InterPro" id="IPR000719">
    <property type="entry name" value="Prot_kinase_dom"/>
</dbReference>
<proteinExistence type="predicted"/>
<evidence type="ECO:0000313" key="13">
    <source>
        <dbReference type="Proteomes" id="UP000037460"/>
    </source>
</evidence>
<reference evidence="13" key="1">
    <citation type="journal article" date="2015" name="PLoS Genet.">
        <title>Genome Sequence and Transcriptome Analyses of Chrysochromulina tobin: Metabolic Tools for Enhanced Algal Fitness in the Prominent Order Prymnesiales (Haptophyceae).</title>
        <authorList>
            <person name="Hovde B.T."/>
            <person name="Deodato C.R."/>
            <person name="Hunsperger H.M."/>
            <person name="Ryken S.A."/>
            <person name="Yost W."/>
            <person name="Jha R.K."/>
            <person name="Patterson J."/>
            <person name="Monnat R.J. Jr."/>
            <person name="Barlow S.B."/>
            <person name="Starkenburg S.R."/>
            <person name="Cattolico R.A."/>
        </authorList>
    </citation>
    <scope>NUCLEOTIDE SEQUENCE</scope>
    <source>
        <strain evidence="13">CCMP291</strain>
    </source>
</reference>
<evidence type="ECO:0000256" key="4">
    <source>
        <dbReference type="ARBA" id="ARBA00022777"/>
    </source>
</evidence>
<evidence type="ECO:0000256" key="3">
    <source>
        <dbReference type="ARBA" id="ARBA00022741"/>
    </source>
</evidence>
<dbReference type="InterPro" id="IPR017441">
    <property type="entry name" value="Protein_kinase_ATP_BS"/>
</dbReference>